<evidence type="ECO:0000256" key="6">
    <source>
        <dbReference type="ARBA" id="ARBA00052504"/>
    </source>
</evidence>
<protein>
    <recommendedName>
        <fullName evidence="7">pseudouridine 5'-phosphatase</fullName>
        <ecNumber evidence="7">3.1.3.96</ecNumber>
    </recommendedName>
    <alternativeName>
        <fullName evidence="8">Pseudouridine-5'-monophosphatase</fullName>
    </alternativeName>
</protein>
<dbReference type="GO" id="GO:0046872">
    <property type="term" value="F:metal ion binding"/>
    <property type="evidence" value="ECO:0007669"/>
    <property type="project" value="UniProtKB-KW"/>
</dbReference>
<evidence type="ECO:0000256" key="7">
    <source>
        <dbReference type="ARBA" id="ARBA00066578"/>
    </source>
</evidence>
<keyword evidence="3" id="KW-0479">Metal-binding</keyword>
<dbReference type="SUPFAM" id="SSF56784">
    <property type="entry name" value="HAD-like"/>
    <property type="match status" value="1"/>
</dbReference>
<evidence type="ECO:0000313" key="10">
    <source>
        <dbReference type="Proteomes" id="UP000030665"/>
    </source>
</evidence>
<dbReference type="SFLD" id="SFLDG01129">
    <property type="entry name" value="C1.5:_HAD__Beta-PGM__Phosphata"/>
    <property type="match status" value="1"/>
</dbReference>
<proteinExistence type="inferred from homology"/>
<sequence length="232" mass="26165">MSSRTLKPVTHVIFDNDGLLLNTEAFYEEAISEVTNRYGKGKFTWETKLKQMGRAQEDAYRLIIEEYSLPLSVEQLVKQTDAILMGRFPDSQLMPGAERLIRHLHKHNIPMGLCTASKEKYFKLKTSKHQELYQLFNPIVCIPQEPTIKVGKPHPDCYLLCASRFPPPAPKPSSVLVFEDSVNGVLAAVRAGMQVVMVPDPRMDNAHRLAATQSLNSLLDFKPEAFGLPPFQ</sequence>
<evidence type="ECO:0000256" key="8">
    <source>
        <dbReference type="ARBA" id="ARBA00083904"/>
    </source>
</evidence>
<dbReference type="Pfam" id="PF13419">
    <property type="entry name" value="HAD_2"/>
    <property type="match status" value="1"/>
</dbReference>
<evidence type="ECO:0000256" key="3">
    <source>
        <dbReference type="ARBA" id="ARBA00022723"/>
    </source>
</evidence>
<dbReference type="OrthoDB" id="40579at2759"/>
<dbReference type="InterPro" id="IPR023198">
    <property type="entry name" value="PGP-like_dom2"/>
</dbReference>
<keyword evidence="10" id="KW-1185">Reference proteome</keyword>
<dbReference type="STRING" id="36087.A0A077Z0R5"/>
<keyword evidence="5" id="KW-0460">Magnesium</keyword>
<dbReference type="FunFam" id="3.40.50.1000:FF:000055">
    <property type="entry name" value="Haloacid dehalogenase-like hydrolase family protein"/>
    <property type="match status" value="1"/>
</dbReference>
<dbReference type="Proteomes" id="UP000030665">
    <property type="component" value="Unassembled WGS sequence"/>
</dbReference>
<dbReference type="EC" id="3.1.3.96" evidence="7"/>
<evidence type="ECO:0000256" key="2">
    <source>
        <dbReference type="ARBA" id="ARBA00006171"/>
    </source>
</evidence>
<reference evidence="9" key="1">
    <citation type="submission" date="2014-01" db="EMBL/GenBank/DDBJ databases">
        <authorList>
            <person name="Aslett M."/>
        </authorList>
    </citation>
    <scope>NUCLEOTIDE SEQUENCE</scope>
</reference>
<reference evidence="9" key="2">
    <citation type="submission" date="2014-03" db="EMBL/GenBank/DDBJ databases">
        <title>The whipworm genome and dual-species transcriptomics of an intimate host-pathogen interaction.</title>
        <authorList>
            <person name="Foth B.J."/>
            <person name="Tsai I.J."/>
            <person name="Reid A.J."/>
            <person name="Bancroft A.J."/>
            <person name="Nichol S."/>
            <person name="Tracey A."/>
            <person name="Holroyd N."/>
            <person name="Cotton J.A."/>
            <person name="Stanley E.J."/>
            <person name="Zarowiecki M."/>
            <person name="Liu J.Z."/>
            <person name="Huckvale T."/>
            <person name="Cooper P.J."/>
            <person name="Grencis R.K."/>
            <person name="Berriman M."/>
        </authorList>
    </citation>
    <scope>NUCLEOTIDE SEQUENCE [LARGE SCALE GENOMIC DNA]</scope>
</reference>
<dbReference type="SFLD" id="SFLDS00003">
    <property type="entry name" value="Haloacid_Dehalogenase"/>
    <property type="match status" value="1"/>
</dbReference>
<organism evidence="9 10">
    <name type="scientific">Trichuris trichiura</name>
    <name type="common">Whipworm</name>
    <name type="synonym">Trichocephalus trichiurus</name>
    <dbReference type="NCBI Taxonomy" id="36087"/>
    <lineage>
        <taxon>Eukaryota</taxon>
        <taxon>Metazoa</taxon>
        <taxon>Ecdysozoa</taxon>
        <taxon>Nematoda</taxon>
        <taxon>Enoplea</taxon>
        <taxon>Dorylaimia</taxon>
        <taxon>Trichinellida</taxon>
        <taxon>Trichuridae</taxon>
        <taxon>Trichuris</taxon>
    </lineage>
</organism>
<dbReference type="InterPro" id="IPR006439">
    <property type="entry name" value="HAD-SF_hydro_IA"/>
</dbReference>
<dbReference type="EMBL" id="HG805878">
    <property type="protein sequence ID" value="CDW54032.1"/>
    <property type="molecule type" value="Genomic_DNA"/>
</dbReference>
<keyword evidence="4" id="KW-0378">Hydrolase</keyword>
<dbReference type="Gene3D" id="1.10.150.240">
    <property type="entry name" value="Putative phosphatase, domain 2"/>
    <property type="match status" value="1"/>
</dbReference>
<evidence type="ECO:0000256" key="1">
    <source>
        <dbReference type="ARBA" id="ARBA00001946"/>
    </source>
</evidence>
<dbReference type="Gene3D" id="3.40.50.1000">
    <property type="entry name" value="HAD superfamily/HAD-like"/>
    <property type="match status" value="1"/>
</dbReference>
<comment type="catalytic activity">
    <reaction evidence="6">
        <text>psi-UMP + H2O = pseudouridine + phosphate</text>
        <dbReference type="Rhea" id="RHEA:10944"/>
        <dbReference type="ChEBI" id="CHEBI:15377"/>
        <dbReference type="ChEBI" id="CHEBI:17802"/>
        <dbReference type="ChEBI" id="CHEBI:43474"/>
        <dbReference type="ChEBI" id="CHEBI:58380"/>
        <dbReference type="EC" id="3.1.3.96"/>
    </reaction>
</comment>
<dbReference type="FunFam" id="1.10.150.240:FF:000001">
    <property type="entry name" value="Haloacid dehalogenase-like hydrolase domain"/>
    <property type="match status" value="1"/>
</dbReference>
<accession>A0A077Z0R5</accession>
<dbReference type="PANTHER" id="PTHR18901">
    <property type="entry name" value="2-DEOXYGLUCOSE-6-PHOSPHATE PHOSPHATASE 2"/>
    <property type="match status" value="1"/>
</dbReference>
<dbReference type="InterPro" id="IPR041492">
    <property type="entry name" value="HAD_2"/>
</dbReference>
<dbReference type="NCBIfam" id="TIGR01509">
    <property type="entry name" value="HAD-SF-IA-v3"/>
    <property type="match status" value="1"/>
</dbReference>
<dbReference type="AlphaFoldDB" id="A0A077Z0R5"/>
<evidence type="ECO:0000256" key="4">
    <source>
        <dbReference type="ARBA" id="ARBA00022801"/>
    </source>
</evidence>
<dbReference type="InterPro" id="IPR023214">
    <property type="entry name" value="HAD_sf"/>
</dbReference>
<dbReference type="InterPro" id="IPR036412">
    <property type="entry name" value="HAD-like_sf"/>
</dbReference>
<dbReference type="PANTHER" id="PTHR18901:SF38">
    <property type="entry name" value="PSEUDOURIDINE-5'-PHOSPHATASE"/>
    <property type="match status" value="1"/>
</dbReference>
<dbReference type="GO" id="GO:1990738">
    <property type="term" value="F:pseudouridine 5'-phosphatase activity"/>
    <property type="evidence" value="ECO:0007669"/>
    <property type="project" value="UniProtKB-EC"/>
</dbReference>
<name>A0A077Z0R5_TRITR</name>
<comment type="cofactor">
    <cofactor evidence="1">
        <name>Mg(2+)</name>
        <dbReference type="ChEBI" id="CHEBI:18420"/>
    </cofactor>
</comment>
<evidence type="ECO:0000256" key="5">
    <source>
        <dbReference type="ARBA" id="ARBA00022842"/>
    </source>
</evidence>
<evidence type="ECO:0000313" key="9">
    <source>
        <dbReference type="EMBL" id="CDW54032.1"/>
    </source>
</evidence>
<gene>
    <name evidence="9" type="ORF">TTRE_0000230101</name>
</gene>
<comment type="similarity">
    <text evidence="2">Belongs to the HAD-like hydrolase superfamily. CbbY/CbbZ/Gph/YieH family.</text>
</comment>